<accession>A0A542BRY2</accession>
<dbReference type="Pfam" id="PF01337">
    <property type="entry name" value="Barstar"/>
    <property type="match status" value="1"/>
</dbReference>
<organism evidence="3">
    <name type="scientific">Serratia fonticola</name>
    <dbReference type="NCBI Taxonomy" id="47917"/>
    <lineage>
        <taxon>Bacteria</taxon>
        <taxon>Pseudomonadati</taxon>
        <taxon>Pseudomonadota</taxon>
        <taxon>Gammaproteobacteria</taxon>
        <taxon>Enterobacterales</taxon>
        <taxon>Yersiniaceae</taxon>
        <taxon>Serratia</taxon>
    </lineage>
</organism>
<comment type="caution">
    <text evidence="3">The sequence shown here is derived from an EMBL/GenBank/DDBJ whole genome shotgun (WGS) entry which is preliminary data.</text>
</comment>
<dbReference type="EMBL" id="VISQ01000001">
    <property type="protein sequence ID" value="TVZ71130.1"/>
    <property type="molecule type" value="Genomic_DNA"/>
</dbReference>
<reference evidence="3" key="2">
    <citation type="submission" date="2019-08" db="EMBL/GenBank/DDBJ databases">
        <title>Investigation of anaerobic lignin degradation for improved lignocellulosic biofuels.</title>
        <authorList>
            <person name="Deangelis K.PhD."/>
        </authorList>
    </citation>
    <scope>NUCLEOTIDE SEQUENCE [LARGE SCALE GENOMIC DNA]</scope>
    <source>
        <strain evidence="3">128R</strain>
    </source>
</reference>
<evidence type="ECO:0000259" key="2">
    <source>
        <dbReference type="Pfam" id="PF01337"/>
    </source>
</evidence>
<dbReference type="InterPro" id="IPR000468">
    <property type="entry name" value="Barstar"/>
</dbReference>
<evidence type="ECO:0000256" key="1">
    <source>
        <dbReference type="ARBA" id="ARBA00006845"/>
    </source>
</evidence>
<proteinExistence type="inferred from homology"/>
<feature type="domain" description="Barstar (barnase inhibitor)" evidence="2">
    <location>
        <begin position="20"/>
        <end position="110"/>
    </location>
</feature>
<dbReference type="InterPro" id="IPR035905">
    <property type="entry name" value="Barstar-like_sf"/>
</dbReference>
<protein>
    <submittedName>
        <fullName evidence="3">Barstar (Barnase inhibitor)</fullName>
    </submittedName>
</protein>
<name>A0A542BRY2_SERFO</name>
<comment type="similarity">
    <text evidence="1">Belongs to the barstar family.</text>
</comment>
<gene>
    <name evidence="3" type="ORF">FHU10_3743</name>
</gene>
<sequence length="125" mass="14628">MSLFKFADKSVCYGSGEMFVARVDPTIADTDELLRSLYYLLWFPGYFGLNWNSLYDCLRDLDWISENKIMIVHESLPNIPDADLCTYLEVLKDSVLDWENDEGHQLEIVFHEKDKETIERLIPPC</sequence>
<dbReference type="AlphaFoldDB" id="A0A542BRY2"/>
<dbReference type="OrthoDB" id="7575400at2"/>
<dbReference type="Gene3D" id="3.30.370.10">
    <property type="entry name" value="Barstar-like"/>
    <property type="match status" value="1"/>
</dbReference>
<dbReference type="SUPFAM" id="SSF52038">
    <property type="entry name" value="Barstar-related"/>
    <property type="match status" value="1"/>
</dbReference>
<reference evidence="3" key="1">
    <citation type="submission" date="2019-06" db="EMBL/GenBank/DDBJ databases">
        <authorList>
            <person name="Deangelis K."/>
            <person name="Huntemann M."/>
            <person name="Clum A."/>
            <person name="Pillay M."/>
            <person name="Palaniappan K."/>
            <person name="Varghese N."/>
            <person name="Mikhailova N."/>
            <person name="Stamatis D."/>
            <person name="Reddy T."/>
            <person name="Daum C."/>
            <person name="Shapiro N."/>
            <person name="Ivanova N."/>
            <person name="Kyrpides N."/>
            <person name="Woyke T."/>
        </authorList>
    </citation>
    <scope>NUCLEOTIDE SEQUENCE [LARGE SCALE GENOMIC DNA]</scope>
    <source>
        <strain evidence="3">128R</strain>
    </source>
</reference>
<evidence type="ECO:0000313" key="3">
    <source>
        <dbReference type="EMBL" id="TVZ71130.1"/>
    </source>
</evidence>